<evidence type="ECO:0000256" key="1">
    <source>
        <dbReference type="ARBA" id="ARBA00011063"/>
    </source>
</evidence>
<keyword evidence="3" id="KW-0378">Hydrolase</keyword>
<evidence type="ECO:0000259" key="6">
    <source>
        <dbReference type="SMART" id="SM00226"/>
    </source>
</evidence>
<evidence type="ECO:0000313" key="8">
    <source>
        <dbReference type="Proteomes" id="UP000182241"/>
    </source>
</evidence>
<evidence type="ECO:0000256" key="5">
    <source>
        <dbReference type="PIRSR" id="PIRSR617867-1"/>
    </source>
</evidence>
<dbReference type="InterPro" id="IPR050438">
    <property type="entry name" value="LMW_PTPase"/>
</dbReference>
<sequence>MSTPLHVTFVCTGNICRSPIAKIVYEQAVADAGLGDVVRVTSAGTDGWHEGGAADRRARDVLAEAGYPTQHTAAELTDDHLAADLVVALHRSHVAPLRRRGVPADRIRLLRSFDPDAAHESVPDPYYGDHEDFRATLSQVEGAIPGLIEWTRANLA</sequence>
<feature type="active site" description="Nucleophile" evidence="5">
    <location>
        <position position="11"/>
    </location>
</feature>
<dbReference type="InterPro" id="IPR036196">
    <property type="entry name" value="Ptyr_pPase_sf"/>
</dbReference>
<dbReference type="InterPro" id="IPR017867">
    <property type="entry name" value="Tyr_phospatase_low_mol_wt"/>
</dbReference>
<dbReference type="Proteomes" id="UP000182241">
    <property type="component" value="Unassembled WGS sequence"/>
</dbReference>
<evidence type="ECO:0000256" key="4">
    <source>
        <dbReference type="ARBA" id="ARBA00022912"/>
    </source>
</evidence>
<dbReference type="Gene3D" id="3.40.50.2300">
    <property type="match status" value="1"/>
</dbReference>
<proteinExistence type="inferred from homology"/>
<feature type="active site" description="Proton donor" evidence="5">
    <location>
        <position position="124"/>
    </location>
</feature>
<dbReference type="PANTHER" id="PTHR11717:SF7">
    <property type="entry name" value="LOW MOLECULAR WEIGHT PHOSPHOTYROSINE PROTEIN PHOSPHATASE"/>
    <property type="match status" value="1"/>
</dbReference>
<evidence type="ECO:0000256" key="3">
    <source>
        <dbReference type="ARBA" id="ARBA00022801"/>
    </source>
</evidence>
<dbReference type="AlphaFoldDB" id="A0A1H4XQY1"/>
<evidence type="ECO:0000256" key="2">
    <source>
        <dbReference type="ARBA" id="ARBA00013064"/>
    </source>
</evidence>
<dbReference type="GO" id="GO:0004725">
    <property type="term" value="F:protein tyrosine phosphatase activity"/>
    <property type="evidence" value="ECO:0007669"/>
    <property type="project" value="UniProtKB-EC"/>
</dbReference>
<dbReference type="PANTHER" id="PTHR11717">
    <property type="entry name" value="LOW MOLECULAR WEIGHT PROTEIN TYROSINE PHOSPHATASE"/>
    <property type="match status" value="1"/>
</dbReference>
<dbReference type="OrthoDB" id="9784339at2"/>
<dbReference type="STRING" id="57704.SAMN04489793_3916"/>
<evidence type="ECO:0000313" key="7">
    <source>
        <dbReference type="EMBL" id="SED08033.1"/>
    </source>
</evidence>
<dbReference type="InterPro" id="IPR023485">
    <property type="entry name" value="Ptyr_pPase"/>
</dbReference>
<dbReference type="EC" id="3.1.3.48" evidence="2"/>
<reference evidence="8" key="1">
    <citation type="submission" date="2016-10" db="EMBL/GenBank/DDBJ databases">
        <authorList>
            <person name="Varghese N."/>
            <person name="Submissions S."/>
        </authorList>
    </citation>
    <scope>NUCLEOTIDE SEQUENCE [LARGE SCALE GENOMIC DNA]</scope>
    <source>
        <strain evidence="8">DSM 44234</strain>
    </source>
</reference>
<dbReference type="CDD" id="cd16343">
    <property type="entry name" value="LMWPTP"/>
    <property type="match status" value="1"/>
</dbReference>
<gene>
    <name evidence="7" type="ORF">SAMN04489793_3916</name>
</gene>
<organism evidence="7 8">
    <name type="scientific">Tsukamurella tyrosinosolvens</name>
    <dbReference type="NCBI Taxonomy" id="57704"/>
    <lineage>
        <taxon>Bacteria</taxon>
        <taxon>Bacillati</taxon>
        <taxon>Actinomycetota</taxon>
        <taxon>Actinomycetes</taxon>
        <taxon>Mycobacteriales</taxon>
        <taxon>Tsukamurellaceae</taxon>
        <taxon>Tsukamurella</taxon>
    </lineage>
</organism>
<feature type="domain" description="Phosphotyrosine protein phosphatase I" evidence="6">
    <location>
        <begin position="5"/>
        <end position="150"/>
    </location>
</feature>
<dbReference type="Pfam" id="PF01451">
    <property type="entry name" value="LMWPc"/>
    <property type="match status" value="1"/>
</dbReference>
<accession>A0A1H4XQY1</accession>
<dbReference type="SUPFAM" id="SSF52788">
    <property type="entry name" value="Phosphotyrosine protein phosphatases I"/>
    <property type="match status" value="1"/>
</dbReference>
<dbReference type="PRINTS" id="PR00719">
    <property type="entry name" value="LMWPTPASE"/>
</dbReference>
<dbReference type="EMBL" id="FNSA01000003">
    <property type="protein sequence ID" value="SED08033.1"/>
    <property type="molecule type" value="Genomic_DNA"/>
</dbReference>
<protein>
    <recommendedName>
        <fullName evidence="2">protein-tyrosine-phosphatase</fullName>
        <ecNumber evidence="2">3.1.3.48</ecNumber>
    </recommendedName>
</protein>
<dbReference type="SMART" id="SM00226">
    <property type="entry name" value="LMWPc"/>
    <property type="match status" value="1"/>
</dbReference>
<name>A0A1H4XQY1_TSUTY</name>
<comment type="similarity">
    <text evidence="1">Belongs to the low molecular weight phosphotyrosine protein phosphatase family.</text>
</comment>
<keyword evidence="8" id="KW-1185">Reference proteome</keyword>
<keyword evidence="4" id="KW-0904">Protein phosphatase</keyword>
<dbReference type="RefSeq" id="WP_068739263.1">
    <property type="nucleotide sequence ID" value="NZ_CBDRGN010000003.1"/>
</dbReference>
<feature type="active site" evidence="5">
    <location>
        <position position="17"/>
    </location>
</feature>